<reference evidence="2 3" key="1">
    <citation type="journal article" date="2016" name="Proc. Natl. Acad. Sci. U.S.A.">
        <title>Comparative genomics of biotechnologically important yeasts.</title>
        <authorList>
            <person name="Riley R."/>
            <person name="Haridas S."/>
            <person name="Wolfe K.H."/>
            <person name="Lopes M.R."/>
            <person name="Hittinger C.T."/>
            <person name="Goeker M."/>
            <person name="Salamov A.A."/>
            <person name="Wisecaver J.H."/>
            <person name="Long T.M."/>
            <person name="Calvey C.H."/>
            <person name="Aerts A.L."/>
            <person name="Barry K.W."/>
            <person name="Choi C."/>
            <person name="Clum A."/>
            <person name="Coughlan A.Y."/>
            <person name="Deshpande S."/>
            <person name="Douglass A.P."/>
            <person name="Hanson S.J."/>
            <person name="Klenk H.-P."/>
            <person name="LaButti K.M."/>
            <person name="Lapidus A."/>
            <person name="Lindquist E.A."/>
            <person name="Lipzen A.M."/>
            <person name="Meier-Kolthoff J.P."/>
            <person name="Ohm R.A."/>
            <person name="Otillar R.P."/>
            <person name="Pangilinan J.L."/>
            <person name="Peng Y."/>
            <person name="Rokas A."/>
            <person name="Rosa C.A."/>
            <person name="Scheuner C."/>
            <person name="Sibirny A.A."/>
            <person name="Slot J.C."/>
            <person name="Stielow J.B."/>
            <person name="Sun H."/>
            <person name="Kurtzman C.P."/>
            <person name="Blackwell M."/>
            <person name="Grigoriev I.V."/>
            <person name="Jeffries T.W."/>
        </authorList>
    </citation>
    <scope>NUCLEOTIDE SEQUENCE [LARGE SCALE GENOMIC DNA]</scope>
    <source>
        <strain evidence="2 3">NRRL Y-11557</strain>
    </source>
</reference>
<keyword evidence="3" id="KW-1185">Reference proteome</keyword>
<evidence type="ECO:0000256" key="1">
    <source>
        <dbReference type="SAM" id="MobiDB-lite"/>
    </source>
</evidence>
<feature type="region of interest" description="Disordered" evidence="1">
    <location>
        <begin position="89"/>
        <end position="155"/>
    </location>
</feature>
<evidence type="ECO:0000313" key="2">
    <source>
        <dbReference type="EMBL" id="ODQ72044.1"/>
    </source>
</evidence>
<feature type="compositionally biased region" description="Polar residues" evidence="1">
    <location>
        <begin position="145"/>
        <end position="155"/>
    </location>
</feature>
<organism evidence="2 3">
    <name type="scientific">Lipomyces starkeyi NRRL Y-11557</name>
    <dbReference type="NCBI Taxonomy" id="675824"/>
    <lineage>
        <taxon>Eukaryota</taxon>
        <taxon>Fungi</taxon>
        <taxon>Dikarya</taxon>
        <taxon>Ascomycota</taxon>
        <taxon>Saccharomycotina</taxon>
        <taxon>Lipomycetes</taxon>
        <taxon>Lipomycetales</taxon>
        <taxon>Lipomycetaceae</taxon>
        <taxon>Lipomyces</taxon>
    </lineage>
</organism>
<gene>
    <name evidence="2" type="ORF">LIPSTDRAFT_4396</name>
</gene>
<sequence length="155" mass="17337">MAGIRTKPAKSKAPSRHRKQLSSGFKKPLQEPQMLVRRDIDVGLGNTSSSSKVAPVLKKSKTKSFGSLLKELEKAEGIQAEEQRNTIVSRGLMGEGEITFTVDSKKKRRGKKDDDENQGADEEDGRKRKERDSGRKKQRFEGRRSASNNVLRKLG</sequence>
<dbReference type="Proteomes" id="UP000094385">
    <property type="component" value="Unassembled WGS sequence"/>
</dbReference>
<dbReference type="OrthoDB" id="10504521at2759"/>
<feature type="compositionally biased region" description="Basic residues" evidence="1">
    <location>
        <begin position="7"/>
        <end position="20"/>
    </location>
</feature>
<name>A0A1E3Q3I4_LIPST</name>
<proteinExistence type="predicted"/>
<dbReference type="EMBL" id="KV454296">
    <property type="protein sequence ID" value="ODQ72044.1"/>
    <property type="molecule type" value="Genomic_DNA"/>
</dbReference>
<protein>
    <submittedName>
        <fullName evidence="2">Uncharacterized protein</fullName>
    </submittedName>
</protein>
<feature type="compositionally biased region" description="Basic and acidic residues" evidence="1">
    <location>
        <begin position="124"/>
        <end position="144"/>
    </location>
</feature>
<feature type="region of interest" description="Disordered" evidence="1">
    <location>
        <begin position="1"/>
        <end position="61"/>
    </location>
</feature>
<accession>A0A1E3Q3I4</accession>
<evidence type="ECO:0000313" key="3">
    <source>
        <dbReference type="Proteomes" id="UP000094385"/>
    </source>
</evidence>
<dbReference type="AlphaFoldDB" id="A0A1E3Q3I4"/>